<sequence>MKVSAQYAEVHFPELLAAARNGELVEIADPDKPTLRLVVSDPAPEPLKRSGRRILGAGEREMRVPSLEEWQAMDADLEREMFDAPLMTSGKV</sequence>
<dbReference type="RefSeq" id="WP_128911551.1">
    <property type="nucleotide sequence ID" value="NZ_RDSM01000001.1"/>
</dbReference>
<dbReference type="OrthoDB" id="123106at2"/>
<keyword evidence="2" id="KW-1185">Reference proteome</keyword>
<reference evidence="2" key="2">
    <citation type="submission" date="2019-02" db="EMBL/GenBank/DDBJ databases">
        <title>Granulicella sibirica sp. nov., a psychrotolerant acidobacterium isolated from an organic soil layer in forested tundra, West Siberia.</title>
        <authorList>
            <person name="Oshkin I.Y."/>
            <person name="Kulichevskaya I.S."/>
            <person name="Rijpstra W.I.C."/>
            <person name="Sinninghe Damste J.S."/>
            <person name="Rakitin A.L."/>
            <person name="Ravin N.V."/>
            <person name="Dedysh S.N."/>
        </authorList>
    </citation>
    <scope>NUCLEOTIDE SEQUENCE [LARGE SCALE GENOMIC DNA]</scope>
    <source>
        <strain evidence="2">AF10</strain>
    </source>
</reference>
<accession>A0A4V1L5Y4</accession>
<protein>
    <recommendedName>
        <fullName evidence="3">Antitoxin</fullName>
    </recommendedName>
</protein>
<comment type="caution">
    <text evidence="1">The sequence shown here is derived from an EMBL/GenBank/DDBJ whole genome shotgun (WGS) entry which is preliminary data.</text>
</comment>
<organism evidence="1 2">
    <name type="scientific">Granulicella sibirica</name>
    <dbReference type="NCBI Taxonomy" id="2479048"/>
    <lineage>
        <taxon>Bacteria</taxon>
        <taxon>Pseudomonadati</taxon>
        <taxon>Acidobacteriota</taxon>
        <taxon>Terriglobia</taxon>
        <taxon>Terriglobales</taxon>
        <taxon>Acidobacteriaceae</taxon>
        <taxon>Granulicella</taxon>
    </lineage>
</organism>
<evidence type="ECO:0008006" key="3">
    <source>
        <dbReference type="Google" id="ProtNLM"/>
    </source>
</evidence>
<evidence type="ECO:0000313" key="1">
    <source>
        <dbReference type="EMBL" id="RXH57374.1"/>
    </source>
</evidence>
<gene>
    <name evidence="1" type="ORF">GRAN_0684</name>
</gene>
<name>A0A4V1L5Y4_9BACT</name>
<proteinExistence type="predicted"/>
<dbReference type="Proteomes" id="UP000289437">
    <property type="component" value="Unassembled WGS sequence"/>
</dbReference>
<reference evidence="1 2" key="1">
    <citation type="submission" date="2018-11" db="EMBL/GenBank/DDBJ databases">
        <authorList>
            <person name="Mardanov A.V."/>
            <person name="Ravin N.V."/>
            <person name="Dedysh S.N."/>
        </authorList>
    </citation>
    <scope>NUCLEOTIDE SEQUENCE [LARGE SCALE GENOMIC DNA]</scope>
    <source>
        <strain evidence="1 2">AF10</strain>
    </source>
</reference>
<dbReference type="EMBL" id="RDSM01000001">
    <property type="protein sequence ID" value="RXH57374.1"/>
    <property type="molecule type" value="Genomic_DNA"/>
</dbReference>
<dbReference type="AlphaFoldDB" id="A0A4V1L5Y4"/>
<evidence type="ECO:0000313" key="2">
    <source>
        <dbReference type="Proteomes" id="UP000289437"/>
    </source>
</evidence>